<evidence type="ECO:0000313" key="1">
    <source>
        <dbReference type="EMBL" id="BEP29201.1"/>
    </source>
</evidence>
<gene>
    <name evidence="1" type="ORF">HLPR_15320</name>
    <name evidence="2" type="ORF">HLPR_15390</name>
</gene>
<accession>A0AAU9E3S1</accession>
<name>A0AAU9E3S1_9FIRM</name>
<sequence length="182" mass="21069">MKKEFIKSCKVLENMSTELYTKLDSVGEKLIVKDLSKCFSKDIKKGYTIVTNDVVEEVSVNGSIFTLINKKNEVYKGYNLFFNKKFNMLHLGFLYNGDIVSPHIEGEAEELVKKYNEKELFEILKVVIKLSNLIKLDVKYLDSLDDIDELDFVYKNYNGLFEGKEIFNGIEAVIKDYTELSK</sequence>
<protein>
    <submittedName>
        <fullName evidence="1">Uncharacterized protein</fullName>
    </submittedName>
</protein>
<organism evidence="1 3">
    <name type="scientific">Helicovermis profundi</name>
    <dbReference type="NCBI Taxonomy" id="3065157"/>
    <lineage>
        <taxon>Bacteria</taxon>
        <taxon>Bacillati</taxon>
        <taxon>Bacillota</taxon>
        <taxon>Clostridia</taxon>
        <taxon>Helicovermis</taxon>
    </lineage>
</organism>
<dbReference type="AlphaFoldDB" id="A0AAU9E3S1"/>
<dbReference type="EMBL" id="AP028654">
    <property type="protein sequence ID" value="BEP29201.1"/>
    <property type="molecule type" value="Genomic_DNA"/>
</dbReference>
<dbReference type="RefSeq" id="WP_338534862.1">
    <property type="nucleotide sequence ID" value="NZ_AP028654.1"/>
</dbReference>
<evidence type="ECO:0000313" key="2">
    <source>
        <dbReference type="EMBL" id="BEP29208.1"/>
    </source>
</evidence>
<keyword evidence="3" id="KW-1185">Reference proteome</keyword>
<evidence type="ECO:0000313" key="3">
    <source>
        <dbReference type="Proteomes" id="UP001321786"/>
    </source>
</evidence>
<dbReference type="KEGG" id="hprf:HLPR_15320"/>
<dbReference type="EMBL" id="AP028654">
    <property type="protein sequence ID" value="BEP29208.1"/>
    <property type="molecule type" value="Genomic_DNA"/>
</dbReference>
<proteinExistence type="predicted"/>
<reference evidence="1 3" key="1">
    <citation type="submission" date="2023-08" db="EMBL/GenBank/DDBJ databases">
        <title>Helicovermis profunda gen. nov., sp. nov., a novel mesophilic, fermentative bacterium within the Bacillota from a deep-sea hydrothermal vent chimney.</title>
        <authorList>
            <person name="Miyazaki U."/>
            <person name="Mizutani D."/>
            <person name="Hashimoto Y."/>
            <person name="Tame A."/>
            <person name="Sawayama S."/>
            <person name="Miyazaki J."/>
            <person name="Takai K."/>
            <person name="Nakagawa S."/>
        </authorList>
    </citation>
    <scope>NUCLEOTIDE SEQUENCE [LARGE SCALE GENOMIC DNA]</scope>
    <source>
        <strain evidence="1 3">S502</strain>
    </source>
</reference>
<dbReference type="KEGG" id="hprf:HLPR_15390"/>
<dbReference type="Proteomes" id="UP001321786">
    <property type="component" value="Chromosome"/>
</dbReference>